<dbReference type="PROSITE" id="PS51168">
    <property type="entry name" value="CHORISMATE_MUT_2"/>
    <property type="match status" value="1"/>
</dbReference>
<evidence type="ECO:0000313" key="3">
    <source>
        <dbReference type="EMBL" id="SVC24657.1"/>
    </source>
</evidence>
<dbReference type="PANTHER" id="PTHR38041">
    <property type="entry name" value="CHORISMATE MUTASE"/>
    <property type="match status" value="1"/>
</dbReference>
<sequence length="98" mass="11929">MNKKEKLQKIKKVRSMIDHTDSKILPLIVKRSKLVNKVLELKSKKNEIVDKKRIKQILKKIEINSRKMKANPKLIKSIWISMIQNFIEYERREFRKRK</sequence>
<name>A0A382KP13_9ZZZZ</name>
<dbReference type="GO" id="GO:0046417">
    <property type="term" value="P:chorismate metabolic process"/>
    <property type="evidence" value="ECO:0007669"/>
    <property type="project" value="InterPro"/>
</dbReference>
<dbReference type="SMART" id="SM00830">
    <property type="entry name" value="CM_2"/>
    <property type="match status" value="1"/>
</dbReference>
<dbReference type="Pfam" id="PF01817">
    <property type="entry name" value="CM_2"/>
    <property type="match status" value="1"/>
</dbReference>
<keyword evidence="1" id="KW-0413">Isomerase</keyword>
<dbReference type="Gene3D" id="1.20.59.10">
    <property type="entry name" value="Chorismate mutase"/>
    <property type="match status" value="1"/>
</dbReference>
<dbReference type="GO" id="GO:0004106">
    <property type="term" value="F:chorismate mutase activity"/>
    <property type="evidence" value="ECO:0007669"/>
    <property type="project" value="InterPro"/>
</dbReference>
<protein>
    <recommendedName>
        <fullName evidence="2">Chorismate mutase domain-containing protein</fullName>
    </recommendedName>
</protein>
<gene>
    <name evidence="3" type="ORF">METZ01_LOCUS277511</name>
</gene>
<dbReference type="EMBL" id="UINC01081112">
    <property type="protein sequence ID" value="SVC24657.1"/>
    <property type="molecule type" value="Genomic_DNA"/>
</dbReference>
<feature type="domain" description="Chorismate mutase" evidence="2">
    <location>
        <begin position="4"/>
        <end position="94"/>
    </location>
</feature>
<proteinExistence type="predicted"/>
<organism evidence="3">
    <name type="scientific">marine metagenome</name>
    <dbReference type="NCBI Taxonomy" id="408172"/>
    <lineage>
        <taxon>unclassified sequences</taxon>
        <taxon>metagenomes</taxon>
        <taxon>ecological metagenomes</taxon>
    </lineage>
</organism>
<accession>A0A382KP13</accession>
<dbReference type="InterPro" id="IPR036979">
    <property type="entry name" value="CM_dom_sf"/>
</dbReference>
<evidence type="ECO:0000259" key="2">
    <source>
        <dbReference type="PROSITE" id="PS51168"/>
    </source>
</evidence>
<dbReference type="InterPro" id="IPR002701">
    <property type="entry name" value="CM_II_prokaryot"/>
</dbReference>
<dbReference type="SUPFAM" id="SSF48600">
    <property type="entry name" value="Chorismate mutase II"/>
    <property type="match status" value="1"/>
</dbReference>
<dbReference type="InterPro" id="IPR051331">
    <property type="entry name" value="Chorismate_mutase-related"/>
</dbReference>
<dbReference type="PANTHER" id="PTHR38041:SF1">
    <property type="entry name" value="CHORISMATE MUTASE"/>
    <property type="match status" value="1"/>
</dbReference>
<evidence type="ECO:0000256" key="1">
    <source>
        <dbReference type="ARBA" id="ARBA00023235"/>
    </source>
</evidence>
<reference evidence="3" key="1">
    <citation type="submission" date="2018-05" db="EMBL/GenBank/DDBJ databases">
        <authorList>
            <person name="Lanie J.A."/>
            <person name="Ng W.-L."/>
            <person name="Kazmierczak K.M."/>
            <person name="Andrzejewski T.M."/>
            <person name="Davidsen T.M."/>
            <person name="Wayne K.J."/>
            <person name="Tettelin H."/>
            <person name="Glass J.I."/>
            <person name="Rusch D."/>
            <person name="Podicherti R."/>
            <person name="Tsui H.-C.T."/>
            <person name="Winkler M.E."/>
        </authorList>
    </citation>
    <scope>NUCLEOTIDE SEQUENCE</scope>
</reference>
<dbReference type="AlphaFoldDB" id="A0A382KP13"/>
<dbReference type="GO" id="GO:0009697">
    <property type="term" value="P:salicylic acid biosynthetic process"/>
    <property type="evidence" value="ECO:0007669"/>
    <property type="project" value="TreeGrafter"/>
</dbReference>
<dbReference type="InterPro" id="IPR036263">
    <property type="entry name" value="Chorismate_II_sf"/>
</dbReference>